<dbReference type="Proteomes" id="UP000275777">
    <property type="component" value="Chromosome"/>
</dbReference>
<accession>A0A3S4IZW6</accession>
<sequence>MNLGDAKVETSNIQTSSYTGAGGVKLDGTPAAIVQQAVKDVTSGKAPLIHVERSSQTQTVAGEVQSGK</sequence>
<dbReference type="AlphaFoldDB" id="A0A3S4IZW6"/>
<evidence type="ECO:0000313" key="3">
    <source>
        <dbReference type="Proteomes" id="UP000275777"/>
    </source>
</evidence>
<evidence type="ECO:0000256" key="1">
    <source>
        <dbReference type="SAM" id="MobiDB-lite"/>
    </source>
</evidence>
<protein>
    <submittedName>
        <fullName evidence="2">Uncharacterized protein</fullName>
    </submittedName>
</protein>
<feature type="compositionally biased region" description="Polar residues" evidence="1">
    <location>
        <begin position="9"/>
        <end position="19"/>
    </location>
</feature>
<dbReference type="EMBL" id="LR134182">
    <property type="protein sequence ID" value="VEB42269.1"/>
    <property type="molecule type" value="Genomic_DNA"/>
</dbReference>
<reference evidence="2 3" key="1">
    <citation type="submission" date="2018-12" db="EMBL/GenBank/DDBJ databases">
        <authorList>
            <consortium name="Pathogen Informatics"/>
        </authorList>
    </citation>
    <scope>NUCLEOTIDE SEQUENCE [LARGE SCALE GENOMIC DNA]</scope>
    <source>
        <strain evidence="2 3">NCTC9695</strain>
    </source>
</reference>
<proteinExistence type="predicted"/>
<gene>
    <name evidence="2" type="ORF">NCTC9695_02712</name>
</gene>
<feature type="region of interest" description="Disordered" evidence="1">
    <location>
        <begin position="1"/>
        <end position="25"/>
    </location>
</feature>
<name>A0A3S4IZW6_CHRVL</name>
<evidence type="ECO:0000313" key="2">
    <source>
        <dbReference type="EMBL" id="VEB42269.1"/>
    </source>
</evidence>
<organism evidence="2 3">
    <name type="scientific">Chromobacterium violaceum</name>
    <dbReference type="NCBI Taxonomy" id="536"/>
    <lineage>
        <taxon>Bacteria</taxon>
        <taxon>Pseudomonadati</taxon>
        <taxon>Pseudomonadota</taxon>
        <taxon>Betaproteobacteria</taxon>
        <taxon>Neisseriales</taxon>
        <taxon>Chromobacteriaceae</taxon>
        <taxon>Chromobacterium</taxon>
    </lineage>
</organism>